<dbReference type="PANTHER" id="PTHR45801:SF5">
    <property type="entry name" value="OS05G0286100 PROTEIN"/>
    <property type="match status" value="1"/>
</dbReference>
<evidence type="ECO:0000256" key="2">
    <source>
        <dbReference type="ARBA" id="ARBA00022723"/>
    </source>
</evidence>
<sequence length="207" mass="23732">MERGKLWMWTRRKKQAANIDLHHDPPLFITSAAPPRLPAAAVIESESWEERAFAEDSSGALGGCIWPPRSYSCSFCRREFRSAQALGGHMNVHRRDRARMRQSSIIEEEKDDDDEEEESNKVMVVRNSSVLLNPNCMTNPNYGELRLQLKRGLADEDEAPKGGILGKTKRRNSMISSPFFFMPPLLQHELQQEPEKIVEDLDLELRL</sequence>
<gene>
    <name evidence="10" type="primary">RBE</name>
    <name evidence="10" type="ORF">KSP40_PGU020421</name>
</gene>
<dbReference type="Proteomes" id="UP001412067">
    <property type="component" value="Unassembled WGS sequence"/>
</dbReference>
<dbReference type="PANTHER" id="PTHR45801">
    <property type="entry name" value="OS07G0101800 PROTEIN"/>
    <property type="match status" value="1"/>
</dbReference>
<evidence type="ECO:0000256" key="4">
    <source>
        <dbReference type="ARBA" id="ARBA00022833"/>
    </source>
</evidence>
<keyword evidence="2" id="KW-0479">Metal-binding</keyword>
<name>A0ABR2LWS0_9ASPA</name>
<reference evidence="10 11" key="1">
    <citation type="journal article" date="2022" name="Nat. Plants">
        <title>Genomes of leafy and leafless Platanthera orchids illuminate the evolution of mycoheterotrophy.</title>
        <authorList>
            <person name="Li M.H."/>
            <person name="Liu K.W."/>
            <person name="Li Z."/>
            <person name="Lu H.C."/>
            <person name="Ye Q.L."/>
            <person name="Zhang D."/>
            <person name="Wang J.Y."/>
            <person name="Li Y.F."/>
            <person name="Zhong Z.M."/>
            <person name="Liu X."/>
            <person name="Yu X."/>
            <person name="Liu D.K."/>
            <person name="Tu X.D."/>
            <person name="Liu B."/>
            <person name="Hao Y."/>
            <person name="Liao X.Y."/>
            <person name="Jiang Y.T."/>
            <person name="Sun W.H."/>
            <person name="Chen J."/>
            <person name="Chen Y.Q."/>
            <person name="Ai Y."/>
            <person name="Zhai J.W."/>
            <person name="Wu S.S."/>
            <person name="Zhou Z."/>
            <person name="Hsiao Y.Y."/>
            <person name="Wu W.L."/>
            <person name="Chen Y.Y."/>
            <person name="Lin Y.F."/>
            <person name="Hsu J.L."/>
            <person name="Li C.Y."/>
            <person name="Wang Z.W."/>
            <person name="Zhao X."/>
            <person name="Zhong W.Y."/>
            <person name="Ma X.K."/>
            <person name="Ma L."/>
            <person name="Huang J."/>
            <person name="Chen G.Z."/>
            <person name="Huang M.Z."/>
            <person name="Huang L."/>
            <person name="Peng D.H."/>
            <person name="Luo Y.B."/>
            <person name="Zou S.Q."/>
            <person name="Chen S.P."/>
            <person name="Lan S."/>
            <person name="Tsai W.C."/>
            <person name="Van de Peer Y."/>
            <person name="Liu Z.J."/>
        </authorList>
    </citation>
    <scope>NUCLEOTIDE SEQUENCE [LARGE SCALE GENOMIC DNA]</scope>
    <source>
        <strain evidence="10">Lor288</strain>
    </source>
</reference>
<proteinExistence type="predicted"/>
<dbReference type="Pfam" id="PF13912">
    <property type="entry name" value="zf-C2H2_6"/>
    <property type="match status" value="1"/>
</dbReference>
<dbReference type="InterPro" id="IPR052426">
    <property type="entry name" value="Plant_dev_regulator"/>
</dbReference>
<evidence type="ECO:0000313" key="11">
    <source>
        <dbReference type="Proteomes" id="UP001412067"/>
    </source>
</evidence>
<keyword evidence="4" id="KW-0862">Zinc</keyword>
<evidence type="ECO:0000256" key="3">
    <source>
        <dbReference type="ARBA" id="ARBA00022771"/>
    </source>
</evidence>
<evidence type="ECO:0000313" key="10">
    <source>
        <dbReference type="EMBL" id="KAK8952969.1"/>
    </source>
</evidence>
<evidence type="ECO:0000256" key="6">
    <source>
        <dbReference type="ARBA" id="ARBA00023163"/>
    </source>
</evidence>
<dbReference type="SUPFAM" id="SSF57667">
    <property type="entry name" value="beta-beta-alpha zinc fingers"/>
    <property type="match status" value="1"/>
</dbReference>
<keyword evidence="5" id="KW-0805">Transcription regulation</keyword>
<dbReference type="PROSITE" id="PS00028">
    <property type="entry name" value="ZINC_FINGER_C2H2_1"/>
    <property type="match status" value="1"/>
</dbReference>
<accession>A0ABR2LWS0</accession>
<protein>
    <submittedName>
        <fullName evidence="10">Transcriptional regulator RABBIT EARS</fullName>
    </submittedName>
</protein>
<evidence type="ECO:0000256" key="5">
    <source>
        <dbReference type="ARBA" id="ARBA00023015"/>
    </source>
</evidence>
<evidence type="ECO:0000256" key="7">
    <source>
        <dbReference type="ARBA" id="ARBA00023242"/>
    </source>
</evidence>
<evidence type="ECO:0000256" key="8">
    <source>
        <dbReference type="PROSITE-ProRule" id="PRU00042"/>
    </source>
</evidence>
<evidence type="ECO:0000259" key="9">
    <source>
        <dbReference type="PROSITE" id="PS50157"/>
    </source>
</evidence>
<feature type="domain" description="C2H2-type" evidence="9">
    <location>
        <begin position="71"/>
        <end position="98"/>
    </location>
</feature>
<organism evidence="10 11">
    <name type="scientific">Platanthera guangdongensis</name>
    <dbReference type="NCBI Taxonomy" id="2320717"/>
    <lineage>
        <taxon>Eukaryota</taxon>
        <taxon>Viridiplantae</taxon>
        <taxon>Streptophyta</taxon>
        <taxon>Embryophyta</taxon>
        <taxon>Tracheophyta</taxon>
        <taxon>Spermatophyta</taxon>
        <taxon>Magnoliopsida</taxon>
        <taxon>Liliopsida</taxon>
        <taxon>Asparagales</taxon>
        <taxon>Orchidaceae</taxon>
        <taxon>Orchidoideae</taxon>
        <taxon>Orchideae</taxon>
        <taxon>Orchidinae</taxon>
        <taxon>Platanthera</taxon>
    </lineage>
</organism>
<keyword evidence="6" id="KW-0804">Transcription</keyword>
<dbReference type="PROSITE" id="PS50157">
    <property type="entry name" value="ZINC_FINGER_C2H2_2"/>
    <property type="match status" value="1"/>
</dbReference>
<dbReference type="InterPro" id="IPR013087">
    <property type="entry name" value="Znf_C2H2_type"/>
</dbReference>
<comment type="caution">
    <text evidence="10">The sequence shown here is derived from an EMBL/GenBank/DDBJ whole genome shotgun (WGS) entry which is preliminary data.</text>
</comment>
<keyword evidence="7" id="KW-0539">Nucleus</keyword>
<dbReference type="Gene3D" id="3.30.160.60">
    <property type="entry name" value="Classic Zinc Finger"/>
    <property type="match status" value="1"/>
</dbReference>
<dbReference type="SMART" id="SM00355">
    <property type="entry name" value="ZnF_C2H2"/>
    <property type="match status" value="1"/>
</dbReference>
<dbReference type="InterPro" id="IPR036236">
    <property type="entry name" value="Znf_C2H2_sf"/>
</dbReference>
<keyword evidence="3 8" id="KW-0863">Zinc-finger</keyword>
<evidence type="ECO:0000256" key="1">
    <source>
        <dbReference type="ARBA" id="ARBA00004123"/>
    </source>
</evidence>
<keyword evidence="11" id="KW-1185">Reference proteome</keyword>
<comment type="subcellular location">
    <subcellularLocation>
        <location evidence="1">Nucleus</location>
    </subcellularLocation>
</comment>
<dbReference type="EMBL" id="JBBWWR010000014">
    <property type="protein sequence ID" value="KAK8952969.1"/>
    <property type="molecule type" value="Genomic_DNA"/>
</dbReference>